<feature type="chain" id="PRO_5039606799" evidence="1">
    <location>
        <begin position="29"/>
        <end position="451"/>
    </location>
</feature>
<dbReference type="EMBL" id="UGQT01000001">
    <property type="protein sequence ID" value="STZ59114.1"/>
    <property type="molecule type" value="Genomic_DNA"/>
</dbReference>
<keyword evidence="4" id="KW-0449">Lipoprotein</keyword>
<dbReference type="Gene3D" id="3.40.710.10">
    <property type="entry name" value="DD-peptidase/beta-lactamase superfamily"/>
    <property type="match status" value="1"/>
</dbReference>
<dbReference type="GO" id="GO:0030655">
    <property type="term" value="P:beta-lactam antibiotic catabolic process"/>
    <property type="evidence" value="ECO:0007669"/>
    <property type="project" value="InterPro"/>
</dbReference>
<dbReference type="PANTHER" id="PTHR35333:SF5">
    <property type="entry name" value="CONSERVED LIPOPROTEIN LPQF-RELATED"/>
    <property type="match status" value="1"/>
</dbReference>
<reference evidence="4 5" key="1">
    <citation type="submission" date="2018-06" db="EMBL/GenBank/DDBJ databases">
        <authorList>
            <consortium name="Pathogen Informatics"/>
            <person name="Doyle S."/>
        </authorList>
    </citation>
    <scope>NUCLEOTIDE SEQUENCE [LARGE SCALE GENOMIC DNA]</scope>
    <source>
        <strain evidence="4 5">NCTC10821</strain>
    </source>
</reference>
<organism evidence="4 5">
    <name type="scientific">Mycolicibacterium tokaiense</name>
    <dbReference type="NCBI Taxonomy" id="39695"/>
    <lineage>
        <taxon>Bacteria</taxon>
        <taxon>Bacillati</taxon>
        <taxon>Actinomycetota</taxon>
        <taxon>Actinomycetes</taxon>
        <taxon>Mycobacteriales</taxon>
        <taxon>Mycobacteriaceae</taxon>
        <taxon>Mycolicibacterium</taxon>
    </lineage>
</organism>
<dbReference type="InterPro" id="IPR040846">
    <property type="entry name" value="ORF_12_N"/>
</dbReference>
<protein>
    <submittedName>
        <fullName evidence="4">Lipoprotein LpqF</fullName>
    </submittedName>
</protein>
<accession>A0A378TF18</accession>
<evidence type="ECO:0000259" key="2">
    <source>
        <dbReference type="Pfam" id="PF13354"/>
    </source>
</evidence>
<evidence type="ECO:0000313" key="5">
    <source>
        <dbReference type="Proteomes" id="UP000254978"/>
    </source>
</evidence>
<name>A0A378TF18_9MYCO</name>
<dbReference type="SUPFAM" id="SSF56601">
    <property type="entry name" value="beta-lactamase/transpeptidase-like"/>
    <property type="match status" value="1"/>
</dbReference>
<dbReference type="InterPro" id="IPR000871">
    <property type="entry name" value="Beta-lactam_class-A"/>
</dbReference>
<dbReference type="AlphaFoldDB" id="A0A378TF18"/>
<dbReference type="Gene3D" id="1.10.8.620">
    <property type="entry name" value="ORF12 helical bundle domain-like"/>
    <property type="match status" value="1"/>
</dbReference>
<dbReference type="Pfam" id="PF18042">
    <property type="entry name" value="ORF_12_N"/>
    <property type="match status" value="1"/>
</dbReference>
<dbReference type="GO" id="GO:0046677">
    <property type="term" value="P:response to antibiotic"/>
    <property type="evidence" value="ECO:0007669"/>
    <property type="project" value="InterPro"/>
</dbReference>
<dbReference type="Proteomes" id="UP000254978">
    <property type="component" value="Unassembled WGS sequence"/>
</dbReference>
<gene>
    <name evidence="4" type="primary">lpqF</name>
    <name evidence="4" type="ORF">NCTC10821_02636</name>
</gene>
<dbReference type="Pfam" id="PF13354">
    <property type="entry name" value="Beta-lactamase2"/>
    <property type="match status" value="1"/>
</dbReference>
<sequence>MFSTLPPPNRSSLALLGAAVLTASVVSGCTPSSTPSANAGDAGVRISTGTPQGVRAQQIMDMLNSGWPIGPDGTRTLADPDLVEYVWLTMDSMWYDRPYTLAGVDYGAGTAKLRLVTSYGGRQDIEIRVDQDSTLLDRFRVTNQPPQIDSWDDVDAALSKIGGKYSYRVSKVNNGRCVQVAGSNTAETLPLASIFKTYVLYAVADAARAGTLSWDEELTITSEAKAVGSSGFDKLAPGSRVPVRLLAEKMIANSDNMATDLLIDRVGHQAVERALASTGHHDPASMTPFPTMHELFSIGWGKPDVREEWRNATPARRAELLEATNSRPYQPDPTRNTSPASAFGAEWYGNAEDICRVHAALQQIALDPAAAPVRDIMSAIPGIDLDPQQWPYIGAKAGNLPGDLTFSWYAEDRTGQGWVVSLQTNFPRFHGPGTAGWLMSVIKPMFAMIEP</sequence>
<keyword evidence="1" id="KW-0732">Signal</keyword>
<evidence type="ECO:0000256" key="1">
    <source>
        <dbReference type="SAM" id="SignalP"/>
    </source>
</evidence>
<feature type="domain" description="Beta-lactamase class A catalytic" evidence="2">
    <location>
        <begin position="180"/>
        <end position="288"/>
    </location>
</feature>
<feature type="signal peptide" evidence="1">
    <location>
        <begin position="1"/>
        <end position="28"/>
    </location>
</feature>
<proteinExistence type="predicted"/>
<dbReference type="GO" id="GO:0008800">
    <property type="term" value="F:beta-lactamase activity"/>
    <property type="evidence" value="ECO:0007669"/>
    <property type="project" value="InterPro"/>
</dbReference>
<feature type="domain" description="ORF 12 gene product N-terminal" evidence="3">
    <location>
        <begin position="50"/>
        <end position="134"/>
    </location>
</feature>
<dbReference type="InterPro" id="IPR045155">
    <property type="entry name" value="Beta-lactam_cat"/>
</dbReference>
<dbReference type="PANTHER" id="PTHR35333">
    <property type="entry name" value="BETA-LACTAMASE"/>
    <property type="match status" value="1"/>
</dbReference>
<evidence type="ECO:0000313" key="4">
    <source>
        <dbReference type="EMBL" id="STZ59114.1"/>
    </source>
</evidence>
<dbReference type="Gene3D" id="3.10.450.280">
    <property type="match status" value="1"/>
</dbReference>
<dbReference type="InterPro" id="IPR012338">
    <property type="entry name" value="Beta-lactam/transpept-like"/>
</dbReference>
<evidence type="ECO:0000259" key="3">
    <source>
        <dbReference type="Pfam" id="PF18042"/>
    </source>
</evidence>
<keyword evidence="5" id="KW-1185">Reference proteome</keyword>